<name>A0A6J1FID6_CUCMO</name>
<keyword evidence="4" id="KW-1185">Reference proteome</keyword>
<dbReference type="GeneID" id="111445758"/>
<evidence type="ECO:0000256" key="3">
    <source>
        <dbReference type="ARBA" id="ARBA00023315"/>
    </source>
</evidence>
<sequence>MNPRYPPLRHISSCFVKPELDCLPQESKQPLHLSPLDLPMLSAHYIQKGLLFHKPPDAYHHPHTFMPNLLHRLKASLSTALLHFYPLSGRLATTINDHPPSISVYVDCVNSPGAKFIHAALDTTISDVLSPVDVPSVVHSFFDHDRAVNYDGQTMPLLSIQVTELLDGVFIGCSFNHVIGDGTSYWNFFNMWSEIFQAPSNQISRPPVLKRWFPDGYGPIINLPFTHTDQFISRFEAPQLRERMFHFSAESIAKLKAKAKTECGSKGISSFQSLSALVWRSITRARRIAEDQPTICMMAANGRARLEPPFSENYFGNVVRAVKAEAKAGELLEKELGWAALKLHDAVVNITDKNLRDSLDQWLQSPYTFQLGRFFSPNSIMMGSSPRFNVYGNEFGMGKAVALRSGYANKFDGKVSSFPGNEGGGSIDLEICLLPQNMAMLESDLEFMNVVSSSPFQPCES</sequence>
<protein>
    <submittedName>
        <fullName evidence="5">Uncharacterized acetyltransferase At3g50280-like</fullName>
    </submittedName>
</protein>
<dbReference type="PANTHER" id="PTHR31896">
    <property type="entry name" value="FAMILY REGULATORY PROTEIN, PUTATIVE (AFU_ORTHOLOGUE AFUA_3G14730)-RELATED"/>
    <property type="match status" value="1"/>
</dbReference>
<comment type="similarity">
    <text evidence="1">Belongs to the plant acyltransferase family.</text>
</comment>
<dbReference type="KEGG" id="cmos:111445758"/>
<evidence type="ECO:0000313" key="5">
    <source>
        <dbReference type="RefSeq" id="XP_022939987.1"/>
    </source>
</evidence>
<dbReference type="Pfam" id="PF02458">
    <property type="entry name" value="Transferase"/>
    <property type="match status" value="1"/>
</dbReference>
<dbReference type="PANTHER" id="PTHR31896:SF12">
    <property type="entry name" value="HXXXD-TYPE ACYL-TRANSFERASE FAMILY PROTEIN"/>
    <property type="match status" value="1"/>
</dbReference>
<keyword evidence="2" id="KW-0808">Transferase</keyword>
<proteinExistence type="inferred from homology"/>
<evidence type="ECO:0000256" key="1">
    <source>
        <dbReference type="ARBA" id="ARBA00009861"/>
    </source>
</evidence>
<gene>
    <name evidence="5" type="primary">LOC111445758</name>
</gene>
<evidence type="ECO:0000313" key="4">
    <source>
        <dbReference type="Proteomes" id="UP000504609"/>
    </source>
</evidence>
<dbReference type="Gene3D" id="3.30.559.10">
    <property type="entry name" value="Chloramphenicol acetyltransferase-like domain"/>
    <property type="match status" value="2"/>
</dbReference>
<accession>A0A6J1FID6</accession>
<dbReference type="InterPro" id="IPR051283">
    <property type="entry name" value="Sec_Metabolite_Acyltrans"/>
</dbReference>
<dbReference type="InterPro" id="IPR023213">
    <property type="entry name" value="CAT-like_dom_sf"/>
</dbReference>
<evidence type="ECO:0000256" key="2">
    <source>
        <dbReference type="ARBA" id="ARBA00022679"/>
    </source>
</evidence>
<organism evidence="4 5">
    <name type="scientific">Cucurbita moschata</name>
    <name type="common">Winter crookneck squash</name>
    <name type="synonym">Cucurbita pepo var. moschata</name>
    <dbReference type="NCBI Taxonomy" id="3662"/>
    <lineage>
        <taxon>Eukaryota</taxon>
        <taxon>Viridiplantae</taxon>
        <taxon>Streptophyta</taxon>
        <taxon>Embryophyta</taxon>
        <taxon>Tracheophyta</taxon>
        <taxon>Spermatophyta</taxon>
        <taxon>Magnoliopsida</taxon>
        <taxon>eudicotyledons</taxon>
        <taxon>Gunneridae</taxon>
        <taxon>Pentapetalae</taxon>
        <taxon>rosids</taxon>
        <taxon>fabids</taxon>
        <taxon>Cucurbitales</taxon>
        <taxon>Cucurbitaceae</taxon>
        <taxon>Cucurbiteae</taxon>
        <taxon>Cucurbita</taxon>
    </lineage>
</organism>
<keyword evidence="3" id="KW-0012">Acyltransferase</keyword>
<dbReference type="AlphaFoldDB" id="A0A6J1FID6"/>
<dbReference type="FunFam" id="3.30.559.10:FF:000008">
    <property type="entry name" value="Tryptamine hydroxycinnamoyl transferase"/>
    <property type="match status" value="1"/>
</dbReference>
<dbReference type="RefSeq" id="XP_022939987.1">
    <property type="nucleotide sequence ID" value="XM_023084219.1"/>
</dbReference>
<dbReference type="GO" id="GO:0016746">
    <property type="term" value="F:acyltransferase activity"/>
    <property type="evidence" value="ECO:0007669"/>
    <property type="project" value="UniProtKB-KW"/>
</dbReference>
<dbReference type="Proteomes" id="UP000504609">
    <property type="component" value="Unplaced"/>
</dbReference>
<reference evidence="5" key="1">
    <citation type="submission" date="2025-08" db="UniProtKB">
        <authorList>
            <consortium name="RefSeq"/>
        </authorList>
    </citation>
    <scope>IDENTIFICATION</scope>
    <source>
        <tissue evidence="5">Young leaves</tissue>
    </source>
</reference>